<dbReference type="EMBL" id="CP060713">
    <property type="protein sequence ID" value="QNN52261.1"/>
    <property type="molecule type" value="Genomic_DNA"/>
</dbReference>
<keyword evidence="3" id="KW-1185">Reference proteome</keyword>
<dbReference type="Proteomes" id="UP000515947">
    <property type="component" value="Chromosome"/>
</dbReference>
<dbReference type="AlphaFoldDB" id="A0A7G9R9I6"/>
<sequence>MNALDALNPLHPFRLVKNIAGLPVAAVETAGSAAVGLAGTAVGLTGAALRATTRAVSSRVGHAEGDLIVGWVDETLVVVEDTVAEEEETSAPRGHVDDGHRHPAGPDTVFAEPAPPAEPPIDVVGQTLAAEEADLGGGGAGMAHEPRGASRDEEHGDAGLQRAEVEEIAAEEAAALEGDEEAPEHLTEPLLDPAEAKALAAEMKTLNQAADPDKG</sequence>
<dbReference type="KEGG" id="nmes:H9L09_17510"/>
<feature type="region of interest" description="Disordered" evidence="1">
    <location>
        <begin position="84"/>
        <end position="121"/>
    </location>
</feature>
<proteinExistence type="predicted"/>
<organism evidence="2 3">
    <name type="scientific">Nocardioides mesophilus</name>
    <dbReference type="NCBI Taxonomy" id="433659"/>
    <lineage>
        <taxon>Bacteria</taxon>
        <taxon>Bacillati</taxon>
        <taxon>Actinomycetota</taxon>
        <taxon>Actinomycetes</taxon>
        <taxon>Propionibacteriales</taxon>
        <taxon>Nocardioidaceae</taxon>
        <taxon>Nocardioides</taxon>
    </lineage>
</organism>
<name>A0A7G9R9I6_9ACTN</name>
<gene>
    <name evidence="2" type="ORF">H9L09_17510</name>
</gene>
<dbReference type="RefSeq" id="WP_187578103.1">
    <property type="nucleotide sequence ID" value="NZ_CP060713.1"/>
</dbReference>
<accession>A0A7G9R9I6</accession>
<feature type="region of interest" description="Disordered" evidence="1">
    <location>
        <begin position="134"/>
        <end position="192"/>
    </location>
</feature>
<evidence type="ECO:0000256" key="1">
    <source>
        <dbReference type="SAM" id="MobiDB-lite"/>
    </source>
</evidence>
<protein>
    <submittedName>
        <fullName evidence="2">Uncharacterized protein</fullName>
    </submittedName>
</protein>
<evidence type="ECO:0000313" key="3">
    <source>
        <dbReference type="Proteomes" id="UP000515947"/>
    </source>
</evidence>
<evidence type="ECO:0000313" key="2">
    <source>
        <dbReference type="EMBL" id="QNN52261.1"/>
    </source>
</evidence>
<feature type="compositionally biased region" description="Basic and acidic residues" evidence="1">
    <location>
        <begin position="144"/>
        <end position="157"/>
    </location>
</feature>
<reference evidence="2 3" key="1">
    <citation type="submission" date="2020-08" db="EMBL/GenBank/DDBJ databases">
        <title>Genome sequence of Nocardioides mesophilus KACC 16243T.</title>
        <authorList>
            <person name="Hyun D.-W."/>
            <person name="Bae J.-W."/>
        </authorList>
    </citation>
    <scope>NUCLEOTIDE SEQUENCE [LARGE SCALE GENOMIC DNA]</scope>
    <source>
        <strain evidence="2 3">KACC 16243</strain>
    </source>
</reference>